<dbReference type="Proteomes" id="UP000485569">
    <property type="component" value="Unassembled WGS sequence"/>
</dbReference>
<evidence type="ECO:0000313" key="2">
    <source>
        <dbReference type="EMBL" id="OQA60404.1"/>
    </source>
</evidence>
<sequence>METKKIAKGISIICQPTFIPIALYFIVSLSVVPTVTGIWYALLGIVFIALAPIALVFILARCNKISDPDLPDRRERFIPYLSIVGLYLIGFIVFWYLGAPYQILAITASYIAVTLFGAFISLFWKISMHMAGVAGPVTALVFLVNPLFVWAYILLIPIGWARYILKKHTFPQIVIGSGFSILLTYLVIRFFS</sequence>
<reference evidence="2" key="1">
    <citation type="submission" date="2017-02" db="EMBL/GenBank/DDBJ databases">
        <title>Delving into the versatile metabolic prowess of the omnipresent phylum Bacteroidetes.</title>
        <authorList>
            <person name="Nobu M.K."/>
            <person name="Mei R."/>
            <person name="Narihiro T."/>
            <person name="Kuroda K."/>
            <person name="Liu W.-T."/>
        </authorList>
    </citation>
    <scope>NUCLEOTIDE SEQUENCE</scope>
    <source>
        <strain evidence="2">ADurb.Bin276</strain>
    </source>
</reference>
<dbReference type="EMBL" id="MWBQ01000037">
    <property type="protein sequence ID" value="OQA60404.1"/>
    <property type="molecule type" value="Genomic_DNA"/>
</dbReference>
<comment type="caution">
    <text evidence="2">The sequence shown here is derived from an EMBL/GenBank/DDBJ whole genome shotgun (WGS) entry which is preliminary data.</text>
</comment>
<organism evidence="2">
    <name type="scientific">Candidatus Atribacter allofermentans</name>
    <dbReference type="NCBI Taxonomy" id="1852833"/>
    <lineage>
        <taxon>Bacteria</taxon>
        <taxon>Pseudomonadati</taxon>
        <taxon>Atribacterota</taxon>
        <taxon>Atribacteria</taxon>
        <taxon>Atribacterales</taxon>
        <taxon>Atribacteraceae</taxon>
        <taxon>Atribacter</taxon>
    </lineage>
</organism>
<keyword evidence="1" id="KW-0472">Membrane</keyword>
<gene>
    <name evidence="2" type="ORF">BWY41_00625</name>
</gene>
<accession>A0A1V5T1A4</accession>
<feature type="transmembrane region" description="Helical" evidence="1">
    <location>
        <begin position="136"/>
        <end position="158"/>
    </location>
</feature>
<name>A0A1V5T1A4_9BACT</name>
<keyword evidence="1" id="KW-0812">Transmembrane</keyword>
<feature type="transmembrane region" description="Helical" evidence="1">
    <location>
        <begin position="103"/>
        <end position="124"/>
    </location>
</feature>
<proteinExistence type="predicted"/>
<feature type="transmembrane region" description="Helical" evidence="1">
    <location>
        <begin position="12"/>
        <end position="32"/>
    </location>
</feature>
<feature type="transmembrane region" description="Helical" evidence="1">
    <location>
        <begin position="38"/>
        <end position="60"/>
    </location>
</feature>
<protein>
    <recommendedName>
        <fullName evidence="3">PAP2 superfamily protein</fullName>
    </recommendedName>
</protein>
<keyword evidence="1" id="KW-1133">Transmembrane helix</keyword>
<feature type="transmembrane region" description="Helical" evidence="1">
    <location>
        <begin position="80"/>
        <end position="97"/>
    </location>
</feature>
<dbReference type="AlphaFoldDB" id="A0A1V5T1A4"/>
<evidence type="ECO:0008006" key="3">
    <source>
        <dbReference type="Google" id="ProtNLM"/>
    </source>
</evidence>
<feature type="transmembrane region" description="Helical" evidence="1">
    <location>
        <begin position="170"/>
        <end position="191"/>
    </location>
</feature>
<evidence type="ECO:0000256" key="1">
    <source>
        <dbReference type="SAM" id="Phobius"/>
    </source>
</evidence>